<evidence type="ECO:0000313" key="6">
    <source>
        <dbReference type="EMBL" id="KAK2624941.1"/>
    </source>
</evidence>
<feature type="transmembrane region" description="Helical" evidence="4">
    <location>
        <begin position="595"/>
        <end position="614"/>
    </location>
</feature>
<comment type="caution">
    <text evidence="6">The sequence shown here is derived from an EMBL/GenBank/DDBJ whole genome shotgun (WGS) entry which is preliminary data.</text>
</comment>
<feature type="compositionally biased region" description="Gly residues" evidence="3">
    <location>
        <begin position="347"/>
        <end position="356"/>
    </location>
</feature>
<feature type="transmembrane region" description="Helical" evidence="4">
    <location>
        <begin position="760"/>
        <end position="780"/>
    </location>
</feature>
<feature type="compositionally biased region" description="Basic and acidic residues" evidence="3">
    <location>
        <begin position="324"/>
        <end position="335"/>
    </location>
</feature>
<proteinExistence type="predicted"/>
<keyword evidence="4" id="KW-1133">Transmembrane helix</keyword>
<feature type="transmembrane region" description="Helical" evidence="4">
    <location>
        <begin position="428"/>
        <end position="448"/>
    </location>
</feature>
<dbReference type="Gene3D" id="1.20.1250.20">
    <property type="entry name" value="MFS general substrate transporter like domains"/>
    <property type="match status" value="2"/>
</dbReference>
<keyword evidence="4" id="KW-0472">Membrane</keyword>
<keyword evidence="7" id="KW-1185">Reference proteome</keyword>
<feature type="domain" description="Major facilitator superfamily (MFS) profile" evidence="5">
    <location>
        <begin position="431"/>
        <end position="846"/>
    </location>
</feature>
<dbReference type="InterPro" id="IPR050375">
    <property type="entry name" value="MFS_TsgA-like"/>
</dbReference>
<dbReference type="InterPro" id="IPR049326">
    <property type="entry name" value="Rhodopsin_dom_fungi"/>
</dbReference>
<feature type="region of interest" description="Disordered" evidence="3">
    <location>
        <begin position="299"/>
        <end position="359"/>
    </location>
</feature>
<evidence type="ECO:0000313" key="7">
    <source>
        <dbReference type="Proteomes" id="UP001285354"/>
    </source>
</evidence>
<feature type="compositionally biased region" description="Polar residues" evidence="3">
    <location>
        <begin position="308"/>
        <end position="317"/>
    </location>
</feature>
<reference evidence="6" key="1">
    <citation type="submission" date="2023-06" db="EMBL/GenBank/DDBJ databases">
        <title>Draft genome of Marssonina rosae.</title>
        <authorList>
            <person name="Cheng Q."/>
        </authorList>
    </citation>
    <scope>NUCLEOTIDE SEQUENCE</scope>
    <source>
        <strain evidence="6">R4</strain>
    </source>
</reference>
<dbReference type="GO" id="GO:0005886">
    <property type="term" value="C:plasma membrane"/>
    <property type="evidence" value="ECO:0007669"/>
    <property type="project" value="UniProtKB-SubCell"/>
</dbReference>
<dbReference type="Proteomes" id="UP001285354">
    <property type="component" value="Unassembled WGS sequence"/>
</dbReference>
<feature type="transmembrane region" description="Helical" evidence="4">
    <location>
        <begin position="468"/>
        <end position="490"/>
    </location>
</feature>
<evidence type="ECO:0000256" key="1">
    <source>
        <dbReference type="ARBA" id="ARBA00004429"/>
    </source>
</evidence>
<feature type="transmembrane region" description="Helical" evidence="4">
    <location>
        <begin position="729"/>
        <end position="748"/>
    </location>
</feature>
<dbReference type="GO" id="GO:0022857">
    <property type="term" value="F:transmembrane transporter activity"/>
    <property type="evidence" value="ECO:0007669"/>
    <property type="project" value="InterPro"/>
</dbReference>
<sequence length="887" mass="95317">MTADAMDDFGSPASRGESALVVTTTTFVLASIFVAARLVSRFGVLRHGTADDYVMILAWVLALGMSCAIDLGARRGLGRHEVDIPQSWIGALRGSQYAFTILYNPALMATKTSILIFYLRISRNTQNMLRIASYVTLAIVNVVGVTLTFMNAFQCDPVRAAYDPTVSDRQCIPIVMLYLCSAPANIMTDLAILVLPIPVLTGIRLPQRQKTVLVFTFTLGVFVTIVDVIRIYYLQQAVRSQEISRLGLGSGQDLAWASCTAFMWSAVEVNVGIICACIPTLKPLVTKILPFMITDPVSDPVSDPGSGPANTASFSSQAKKKKKGSGEPRHARADSYARIQPLSPAHMGGGGGGGTQEGEEEMGFMDFLTMPPELSPTCLTRTPSAHTAHTAHTTHTAVSDNTNTNTVYFGFVNMRRPKSMLHTRGSESLKYCTLVTILFFLWGFSYGLLNALNNEISKIAHQTMSQTLGLTAAYFGAYCIGALTVGQYALRRGGFKATFVTGLVIYGIGTLVFWPSAVLSSFPGFLISNFFVGIGLSVLETAANPFLVLCGPAAYAESRLLAAQGVQALGSLTSHLLAQKMLFRDIRGSLIEVQWTYLAVALFTVVLALFFYYMPLPEASDAELQALADASSPAMLTPCGHRSQLRLPLLTTSLVLAVAAQFLYVAAQESVSAYFSLLLRSLSPPSPSPSTPTYNLSLSPASYHSIAHTLFAFSRFLAALFALYLPPRLILLASLLGALIFSAVTTFSPSPSPSSNPSHIADPALLIFFFEGPLWPLIFALGLRGMGRRTKLAAACLTAAASGGAVFPFVMLGAQHSMGVKGSFCVVVALFGVGLAYPLYVNGIGRVRAVVDPVRAQDGDLLPRGARCDDVGPRRRSSGIDFFFRKV</sequence>
<dbReference type="PANTHER" id="PTHR43702">
    <property type="entry name" value="L-FUCOSE-PROTON SYMPORTER"/>
    <property type="match status" value="1"/>
</dbReference>
<dbReference type="PROSITE" id="PS50850">
    <property type="entry name" value="MFS"/>
    <property type="match status" value="1"/>
</dbReference>
<feature type="transmembrane region" description="Helical" evidence="4">
    <location>
        <begin position="701"/>
        <end position="722"/>
    </location>
</feature>
<feature type="transmembrane region" description="Helical" evidence="4">
    <location>
        <begin position="52"/>
        <end position="73"/>
    </location>
</feature>
<dbReference type="EMBL" id="JAUBYV010000008">
    <property type="protein sequence ID" value="KAK2624941.1"/>
    <property type="molecule type" value="Genomic_DNA"/>
</dbReference>
<feature type="transmembrane region" description="Helical" evidence="4">
    <location>
        <begin position="820"/>
        <end position="840"/>
    </location>
</feature>
<dbReference type="Pfam" id="PF20684">
    <property type="entry name" value="Fung_rhodopsin"/>
    <property type="match status" value="1"/>
</dbReference>
<feature type="transmembrane region" description="Helical" evidence="4">
    <location>
        <begin position="497"/>
        <end position="514"/>
    </location>
</feature>
<gene>
    <name evidence="6" type="ORF">QTJ16_005310</name>
</gene>
<evidence type="ECO:0000256" key="4">
    <source>
        <dbReference type="SAM" id="Phobius"/>
    </source>
</evidence>
<feature type="transmembrane region" description="Helical" evidence="4">
    <location>
        <begin position="174"/>
        <end position="200"/>
    </location>
</feature>
<evidence type="ECO:0000256" key="3">
    <source>
        <dbReference type="SAM" id="MobiDB-lite"/>
    </source>
</evidence>
<dbReference type="InterPro" id="IPR011701">
    <property type="entry name" value="MFS"/>
</dbReference>
<feature type="transmembrane region" description="Helical" evidence="4">
    <location>
        <begin position="212"/>
        <end position="234"/>
    </location>
</feature>
<name>A0AAD9SWU3_9HELO</name>
<feature type="transmembrane region" description="Helical" evidence="4">
    <location>
        <begin position="131"/>
        <end position="154"/>
    </location>
</feature>
<organism evidence="6 7">
    <name type="scientific">Diplocarpon rosae</name>
    <dbReference type="NCBI Taxonomy" id="946125"/>
    <lineage>
        <taxon>Eukaryota</taxon>
        <taxon>Fungi</taxon>
        <taxon>Dikarya</taxon>
        <taxon>Ascomycota</taxon>
        <taxon>Pezizomycotina</taxon>
        <taxon>Leotiomycetes</taxon>
        <taxon>Helotiales</taxon>
        <taxon>Drepanopezizaceae</taxon>
        <taxon>Diplocarpon</taxon>
    </lineage>
</organism>
<comment type="subcellular location">
    <subcellularLocation>
        <location evidence="1">Cell inner membrane</location>
        <topology evidence="1">Multi-pass membrane protein</topology>
    </subcellularLocation>
</comment>
<dbReference type="AlphaFoldDB" id="A0AAD9SWU3"/>
<protein>
    <recommendedName>
        <fullName evidence="5">Major facilitator superfamily (MFS) profile domain-containing protein</fullName>
    </recommendedName>
</protein>
<dbReference type="InterPro" id="IPR020846">
    <property type="entry name" value="MFS_dom"/>
</dbReference>
<feature type="transmembrane region" description="Helical" evidence="4">
    <location>
        <begin position="254"/>
        <end position="278"/>
    </location>
</feature>
<dbReference type="InterPro" id="IPR036259">
    <property type="entry name" value="MFS_trans_sf"/>
</dbReference>
<feature type="transmembrane region" description="Helical" evidence="4">
    <location>
        <begin position="97"/>
        <end position="119"/>
    </location>
</feature>
<keyword evidence="2" id="KW-1003">Cell membrane</keyword>
<feature type="transmembrane region" description="Helical" evidence="4">
    <location>
        <begin position="792"/>
        <end position="814"/>
    </location>
</feature>
<accession>A0AAD9SWU3</accession>
<dbReference type="PANTHER" id="PTHR43702:SF13">
    <property type="entry name" value="MONOSACCHARIDE TRANSPORTER, PUTATIVE (AFU_ORTHOLOGUE AFUA_4G06630)-RELATED"/>
    <property type="match status" value="1"/>
</dbReference>
<evidence type="ECO:0000256" key="2">
    <source>
        <dbReference type="ARBA" id="ARBA00022475"/>
    </source>
</evidence>
<dbReference type="Pfam" id="PF07690">
    <property type="entry name" value="MFS_1"/>
    <property type="match status" value="1"/>
</dbReference>
<feature type="transmembrane region" description="Helical" evidence="4">
    <location>
        <begin position="647"/>
        <end position="667"/>
    </location>
</feature>
<feature type="transmembrane region" description="Helical" evidence="4">
    <location>
        <begin position="20"/>
        <end position="40"/>
    </location>
</feature>
<keyword evidence="4" id="KW-0812">Transmembrane</keyword>
<dbReference type="SUPFAM" id="SSF103473">
    <property type="entry name" value="MFS general substrate transporter"/>
    <property type="match status" value="1"/>
</dbReference>
<evidence type="ECO:0000259" key="5">
    <source>
        <dbReference type="PROSITE" id="PS50850"/>
    </source>
</evidence>